<dbReference type="EMBL" id="CP042909">
    <property type="protein sequence ID" value="QJA06248.1"/>
    <property type="molecule type" value="Genomic_DNA"/>
</dbReference>
<proteinExistence type="predicted"/>
<gene>
    <name evidence="2" type="ORF">FVE67_05270</name>
</gene>
<evidence type="ECO:0000313" key="2">
    <source>
        <dbReference type="EMBL" id="QJA06248.1"/>
    </source>
</evidence>
<evidence type="ECO:0000313" key="3">
    <source>
        <dbReference type="Proteomes" id="UP000501253"/>
    </source>
</evidence>
<dbReference type="KEGG" id="tmai:FVE67_05270"/>
<reference evidence="2 3" key="1">
    <citation type="submission" date="2019-08" db="EMBL/GenBank/DDBJ databases">
        <title>Complete genome sequence of Thermosulfurimonas marina SU872T, an anaerobic thermophilic chemolithoautotrophic bacterium isolated from a shallow marine hydrothermal vent.</title>
        <authorList>
            <person name="Allioux M."/>
            <person name="Jebbar M."/>
            <person name="Slobodkina G."/>
            <person name="Slobodkin A."/>
            <person name="Moalic Y."/>
            <person name="Frolova A."/>
            <person name="Shao Z."/>
            <person name="Alain K."/>
        </authorList>
    </citation>
    <scope>NUCLEOTIDE SEQUENCE [LARGE SCALE GENOMIC DNA]</scope>
    <source>
        <strain evidence="2 3">SU872</strain>
    </source>
</reference>
<feature type="domain" description="HEPN" evidence="1">
    <location>
        <begin position="11"/>
        <end position="126"/>
    </location>
</feature>
<organism evidence="2 3">
    <name type="scientific">Thermosulfurimonas marina</name>
    <dbReference type="NCBI Taxonomy" id="2047767"/>
    <lineage>
        <taxon>Bacteria</taxon>
        <taxon>Pseudomonadati</taxon>
        <taxon>Thermodesulfobacteriota</taxon>
        <taxon>Thermodesulfobacteria</taxon>
        <taxon>Thermodesulfobacteriales</taxon>
        <taxon>Thermodesulfobacteriaceae</taxon>
        <taxon>Thermosulfurimonas</taxon>
    </lineage>
</organism>
<dbReference type="AlphaFoldDB" id="A0A6H1WSU4"/>
<dbReference type="RefSeq" id="WP_168719596.1">
    <property type="nucleotide sequence ID" value="NZ_CP042909.1"/>
</dbReference>
<accession>A0A6H1WSU4</accession>
<evidence type="ECO:0000259" key="1">
    <source>
        <dbReference type="PROSITE" id="PS50910"/>
    </source>
</evidence>
<dbReference type="Gene3D" id="1.20.120.330">
    <property type="entry name" value="Nucleotidyltransferases domain 2"/>
    <property type="match status" value="1"/>
</dbReference>
<protein>
    <submittedName>
        <fullName evidence="2">HEPN domain-containing protein</fullName>
    </submittedName>
</protein>
<dbReference type="InterPro" id="IPR007842">
    <property type="entry name" value="HEPN_dom"/>
</dbReference>
<dbReference type="Pfam" id="PF05168">
    <property type="entry name" value="HEPN"/>
    <property type="match status" value="1"/>
</dbReference>
<dbReference type="Proteomes" id="UP000501253">
    <property type="component" value="Chromosome"/>
</dbReference>
<name>A0A6H1WSU4_9BACT</name>
<dbReference type="PROSITE" id="PS50910">
    <property type="entry name" value="HEPN"/>
    <property type="match status" value="1"/>
</dbReference>
<keyword evidence="3" id="KW-1185">Reference proteome</keyword>
<sequence>MTNLALARSYLFKAQKRLKILPVLLEEEDFSDVVREAQEVVELALKAMLRYVGVDPPKWHDVGRVLLENADLFPEDIRLELPELARISKRLRKERELAFYGDIDFIPTEEYGPEEAREAMAEAEKVVRVARELIGGD</sequence>
<dbReference type="SUPFAM" id="SSF81593">
    <property type="entry name" value="Nucleotidyltransferase substrate binding subunit/domain"/>
    <property type="match status" value="1"/>
</dbReference>